<protein>
    <submittedName>
        <fullName evidence="7">Intradiol ring-cleavage dioxygenase</fullName>
    </submittedName>
</protein>
<dbReference type="CDD" id="cd00421">
    <property type="entry name" value="intradiol_dioxygenase"/>
    <property type="match status" value="1"/>
</dbReference>
<reference evidence="7 8" key="1">
    <citation type="journal article" date="2021" name="Mar. Drugs">
        <title>Genome Reduction and Secondary Metabolism of the Marine Sponge-Associated Cyanobacterium Leptothoe.</title>
        <authorList>
            <person name="Konstantinou D."/>
            <person name="Popin R.V."/>
            <person name="Fewer D.P."/>
            <person name="Sivonen K."/>
            <person name="Gkelis S."/>
        </authorList>
    </citation>
    <scope>NUCLEOTIDE SEQUENCE [LARGE SCALE GENOMIC DNA]</scope>
    <source>
        <strain evidence="7 8">TAU-MAC 1615</strain>
    </source>
</reference>
<feature type="compositionally biased region" description="Polar residues" evidence="4">
    <location>
        <begin position="44"/>
        <end position="53"/>
    </location>
</feature>
<keyword evidence="8" id="KW-1185">Reference proteome</keyword>
<feature type="domain" description="Intradiol ring-cleavage dioxygenases" evidence="6">
    <location>
        <begin position="73"/>
        <end position="188"/>
    </location>
</feature>
<evidence type="ECO:0000256" key="5">
    <source>
        <dbReference type="SAM" id="SignalP"/>
    </source>
</evidence>
<keyword evidence="2 7" id="KW-0223">Dioxygenase</keyword>
<dbReference type="PANTHER" id="PTHR33711">
    <property type="entry name" value="DIOXYGENASE, PUTATIVE (AFU_ORTHOLOGUE AFUA_2G02910)-RELATED"/>
    <property type="match status" value="1"/>
</dbReference>
<evidence type="ECO:0000256" key="3">
    <source>
        <dbReference type="ARBA" id="ARBA00023002"/>
    </source>
</evidence>
<accession>A0ABS5Y2J7</accession>
<name>A0ABS5Y2J7_9CYAN</name>
<evidence type="ECO:0000259" key="6">
    <source>
        <dbReference type="Pfam" id="PF00775"/>
    </source>
</evidence>
<evidence type="ECO:0000313" key="7">
    <source>
        <dbReference type="EMBL" id="MBT9312036.1"/>
    </source>
</evidence>
<dbReference type="Gene3D" id="2.60.130.10">
    <property type="entry name" value="Aromatic compound dioxygenase"/>
    <property type="match status" value="1"/>
</dbReference>
<dbReference type="EMBL" id="JADOER010000004">
    <property type="protein sequence ID" value="MBT9312036.1"/>
    <property type="molecule type" value="Genomic_DNA"/>
</dbReference>
<sequence>MSIQKFHRRLLLRLGSVTLASFVSANCSRRSLFSPKPTIEDQSKGQTKGQTERQPLPTTPACGDDLATPSQTEGPFYTPDSPERQSLLEPGFAGDVIVLTGQVLSSQCVPIAGALVDCWHTDAQGEYDNSGYRFRGHQFTDADGRYRIETILPGVYPGRTRHFHVKVQAANQPALTTQLYFPTEPANQGDFLFNPSLLMTMSNDLKSATFNFVI</sequence>
<evidence type="ECO:0000256" key="2">
    <source>
        <dbReference type="ARBA" id="ARBA00022964"/>
    </source>
</evidence>
<dbReference type="InterPro" id="IPR000627">
    <property type="entry name" value="Intradiol_dOase_C"/>
</dbReference>
<evidence type="ECO:0000256" key="1">
    <source>
        <dbReference type="ARBA" id="ARBA00007825"/>
    </source>
</evidence>
<evidence type="ECO:0000256" key="4">
    <source>
        <dbReference type="SAM" id="MobiDB-lite"/>
    </source>
</evidence>
<dbReference type="SUPFAM" id="SSF49482">
    <property type="entry name" value="Aromatic compound dioxygenase"/>
    <property type="match status" value="1"/>
</dbReference>
<comment type="similarity">
    <text evidence="1">Belongs to the intradiol ring-cleavage dioxygenase family.</text>
</comment>
<dbReference type="Pfam" id="PF00775">
    <property type="entry name" value="Dioxygenase_C"/>
    <property type="match status" value="1"/>
</dbReference>
<dbReference type="Proteomes" id="UP001196661">
    <property type="component" value="Unassembled WGS sequence"/>
</dbReference>
<evidence type="ECO:0000313" key="8">
    <source>
        <dbReference type="Proteomes" id="UP001196661"/>
    </source>
</evidence>
<keyword evidence="5" id="KW-0732">Signal</keyword>
<feature type="chain" id="PRO_5046150521" evidence="5">
    <location>
        <begin position="26"/>
        <end position="214"/>
    </location>
</feature>
<dbReference type="InterPro" id="IPR050770">
    <property type="entry name" value="Intradiol_RC_Dioxygenase"/>
</dbReference>
<feature type="region of interest" description="Disordered" evidence="4">
    <location>
        <begin position="34"/>
        <end position="83"/>
    </location>
</feature>
<organism evidence="7 8">
    <name type="scientific">Leptothoe kymatousa TAU-MAC 1615</name>
    <dbReference type="NCBI Taxonomy" id="2364775"/>
    <lineage>
        <taxon>Bacteria</taxon>
        <taxon>Bacillati</taxon>
        <taxon>Cyanobacteriota</taxon>
        <taxon>Cyanophyceae</taxon>
        <taxon>Nodosilineales</taxon>
        <taxon>Cymatolegaceae</taxon>
        <taxon>Leptothoe</taxon>
        <taxon>Leptothoe kymatousa</taxon>
    </lineage>
</organism>
<keyword evidence="3" id="KW-0560">Oxidoreductase</keyword>
<dbReference type="GO" id="GO:0051213">
    <property type="term" value="F:dioxygenase activity"/>
    <property type="evidence" value="ECO:0007669"/>
    <property type="project" value="UniProtKB-KW"/>
</dbReference>
<proteinExistence type="inferred from homology"/>
<feature type="signal peptide" evidence="5">
    <location>
        <begin position="1"/>
        <end position="25"/>
    </location>
</feature>
<dbReference type="InterPro" id="IPR015889">
    <property type="entry name" value="Intradiol_dOase_core"/>
</dbReference>
<gene>
    <name evidence="7" type="ORF">IXB28_07440</name>
</gene>
<comment type="caution">
    <text evidence="7">The sequence shown here is derived from an EMBL/GenBank/DDBJ whole genome shotgun (WGS) entry which is preliminary data.</text>
</comment>
<dbReference type="RefSeq" id="WP_215617886.1">
    <property type="nucleotide sequence ID" value="NZ_JADOER010000004.1"/>
</dbReference>
<dbReference type="PANTHER" id="PTHR33711:SF11">
    <property type="entry name" value="DIOXYGENASE"/>
    <property type="match status" value="1"/>
</dbReference>